<dbReference type="GO" id="GO:0003723">
    <property type="term" value="F:RNA binding"/>
    <property type="evidence" value="ECO:0007669"/>
    <property type="project" value="TreeGrafter"/>
</dbReference>
<evidence type="ECO:0000256" key="8">
    <source>
        <dbReference type="ARBA" id="ARBA00022917"/>
    </source>
</evidence>
<dbReference type="PRINTS" id="PR01042">
    <property type="entry name" value="TRNASYNTHASP"/>
</dbReference>
<protein>
    <recommendedName>
        <fullName evidence="12">Probable aspartate--tRNA ligase, cytoplasmic</fullName>
        <ecNumber evidence="3">6.1.1.12</ecNumber>
    </recommendedName>
    <alternativeName>
        <fullName evidence="10">Aspartyl-tRNA synthetase</fullName>
    </alternativeName>
</protein>
<evidence type="ECO:0000256" key="11">
    <source>
        <dbReference type="ARBA" id="ARBA00047904"/>
    </source>
</evidence>
<keyword evidence="6" id="KW-0547">Nucleotide-binding</keyword>
<evidence type="ECO:0000256" key="4">
    <source>
        <dbReference type="ARBA" id="ARBA00022490"/>
    </source>
</evidence>
<evidence type="ECO:0000256" key="1">
    <source>
        <dbReference type="ARBA" id="ARBA00004496"/>
    </source>
</evidence>
<dbReference type="AlphaFoldDB" id="A0AA43TUD4"/>
<dbReference type="GO" id="GO:0005829">
    <property type="term" value="C:cytosol"/>
    <property type="evidence" value="ECO:0007669"/>
    <property type="project" value="TreeGrafter"/>
</dbReference>
<evidence type="ECO:0000313" key="16">
    <source>
        <dbReference type="Proteomes" id="UP001161017"/>
    </source>
</evidence>
<dbReference type="HAMAP" id="MF_02075">
    <property type="entry name" value="Asp_tRNA_synth_type2"/>
    <property type="match status" value="1"/>
</dbReference>
<dbReference type="Pfam" id="PF00152">
    <property type="entry name" value="tRNA-synt_2"/>
    <property type="match status" value="1"/>
</dbReference>
<dbReference type="NCBIfam" id="NF003483">
    <property type="entry name" value="PRK05159.1"/>
    <property type="match status" value="1"/>
</dbReference>
<dbReference type="InterPro" id="IPR006195">
    <property type="entry name" value="aa-tRNA-synth_II"/>
</dbReference>
<evidence type="ECO:0000256" key="12">
    <source>
        <dbReference type="ARBA" id="ARBA00070516"/>
    </source>
</evidence>
<keyword evidence="8" id="KW-0648">Protein biosynthesis</keyword>
<dbReference type="Gene3D" id="3.30.930.10">
    <property type="entry name" value="Bira Bifunctional Protein, Domain 2"/>
    <property type="match status" value="1"/>
</dbReference>
<dbReference type="SUPFAM" id="SSF50249">
    <property type="entry name" value="Nucleic acid-binding proteins"/>
    <property type="match status" value="1"/>
</dbReference>
<dbReference type="SUPFAM" id="SSF55681">
    <property type="entry name" value="Class II aaRS and biotin synthetases"/>
    <property type="match status" value="1"/>
</dbReference>
<proteinExistence type="inferred from homology"/>
<accession>A0AA43TUD4</accession>
<feature type="region of interest" description="Disordered" evidence="13">
    <location>
        <begin position="1"/>
        <end position="44"/>
    </location>
</feature>
<keyword evidence="7" id="KW-0067">ATP-binding</keyword>
<dbReference type="Pfam" id="PF01336">
    <property type="entry name" value="tRNA_anti-codon"/>
    <property type="match status" value="1"/>
</dbReference>
<organism evidence="15 16">
    <name type="scientific">Ramalina farinacea</name>
    <dbReference type="NCBI Taxonomy" id="258253"/>
    <lineage>
        <taxon>Eukaryota</taxon>
        <taxon>Fungi</taxon>
        <taxon>Dikarya</taxon>
        <taxon>Ascomycota</taxon>
        <taxon>Pezizomycotina</taxon>
        <taxon>Lecanoromycetes</taxon>
        <taxon>OSLEUM clade</taxon>
        <taxon>Lecanoromycetidae</taxon>
        <taxon>Lecanorales</taxon>
        <taxon>Lecanorineae</taxon>
        <taxon>Ramalinaceae</taxon>
        <taxon>Ramalina</taxon>
    </lineage>
</organism>
<dbReference type="Gene3D" id="2.40.50.140">
    <property type="entry name" value="Nucleic acid-binding proteins"/>
    <property type="match status" value="1"/>
</dbReference>
<evidence type="ECO:0000256" key="2">
    <source>
        <dbReference type="ARBA" id="ARBA00005312"/>
    </source>
</evidence>
<keyword evidence="16" id="KW-1185">Reference proteome</keyword>
<evidence type="ECO:0000259" key="14">
    <source>
        <dbReference type="PROSITE" id="PS50862"/>
    </source>
</evidence>
<dbReference type="GO" id="GO:0004815">
    <property type="term" value="F:aspartate-tRNA ligase activity"/>
    <property type="evidence" value="ECO:0007669"/>
    <property type="project" value="UniProtKB-EC"/>
</dbReference>
<keyword evidence="5" id="KW-0436">Ligase</keyword>
<comment type="similarity">
    <text evidence="2">Belongs to the class-II aminoacyl-tRNA synthetase family. Type 2 subfamily.</text>
</comment>
<keyword evidence="9" id="KW-0030">Aminoacyl-tRNA synthetase</keyword>
<dbReference type="InterPro" id="IPR004364">
    <property type="entry name" value="Aa-tRNA-synt_II"/>
</dbReference>
<dbReference type="GO" id="GO:0006422">
    <property type="term" value="P:aspartyl-tRNA aminoacylation"/>
    <property type="evidence" value="ECO:0007669"/>
    <property type="project" value="InterPro"/>
</dbReference>
<evidence type="ECO:0000256" key="3">
    <source>
        <dbReference type="ARBA" id="ARBA00012841"/>
    </source>
</evidence>
<evidence type="ECO:0000256" key="9">
    <source>
        <dbReference type="ARBA" id="ARBA00023146"/>
    </source>
</evidence>
<comment type="subcellular location">
    <subcellularLocation>
        <location evidence="1">Cytoplasm</location>
    </subcellularLocation>
</comment>
<dbReference type="EC" id="6.1.1.12" evidence="3"/>
<sequence>MSTQGEANLPVRLKEEPATETGAPSKNALKKAAKEKEKAEKAAKRLAEEEAAKVKADANDTSKHLYGPLLTSSPRLTKNFCPSLKDLEGSSESEEVTVQARVYNARVQSAKLAFLVLREQEHTIQVVIAEGGQHGISRQMVKFCGGINTESYVRVTGQVKPPKEPVHSTTISNLELHVESLYVISSAEEQLPLQVKDCLKPPSTKEEGDQDATSTDTNDPNSSLKTRLDSKVLATRAPATNAIFQLQSEICAIFSAYMISHNFTMIQPSYLAGAATEGGSGVFEVAYFDRKAYLTQSPQFFKQMAIAGDLGPVYSIGPVFRAENSNTKRHLTEFTGLDFEMPIREHYHEVLSFGEDLMLHLLHQLATNTKCQYLTTIIRNAGYPDAGTFKLPSAAKEGDAPPKATRITFAEAKTLLKESGYDIGPDPHADIDTAQEKALGELVAAKYGTDFFTVDQYPLSLRPFYTHPSPSDPSLSNSYDFFMRGQEIMSGAQRIHELPMLREMMRSKGVDPDDPGFKDYEDAFRYGCPMHGGGGLGLNRILQFWLGLNNIREATLFPRDPVRLGP</sequence>
<evidence type="ECO:0000256" key="7">
    <source>
        <dbReference type="ARBA" id="ARBA00022840"/>
    </source>
</evidence>
<feature type="domain" description="Aminoacyl-transfer RNA synthetases class-II family profile" evidence="14">
    <location>
        <begin position="313"/>
        <end position="558"/>
    </location>
</feature>
<dbReference type="EMBL" id="JAPUFD010000004">
    <property type="protein sequence ID" value="MDI1487020.1"/>
    <property type="molecule type" value="Genomic_DNA"/>
</dbReference>
<feature type="compositionally biased region" description="Polar residues" evidence="13">
    <location>
        <begin position="211"/>
        <end position="225"/>
    </location>
</feature>
<keyword evidence="4" id="KW-0963">Cytoplasm</keyword>
<dbReference type="InterPro" id="IPR004365">
    <property type="entry name" value="NA-bd_OB_tRNA"/>
</dbReference>
<dbReference type="FunFam" id="3.30.930.10:FF:000038">
    <property type="entry name" value="Aspartate--tRNA ligase"/>
    <property type="match status" value="1"/>
</dbReference>
<dbReference type="Proteomes" id="UP001161017">
    <property type="component" value="Unassembled WGS sequence"/>
</dbReference>
<reference evidence="15" key="1">
    <citation type="journal article" date="2023" name="Genome Biol. Evol.">
        <title>First Whole Genome Sequence and Flow Cytometry Genome Size Data for the Lichen-Forming Fungus Ramalina farinacea (Ascomycota).</title>
        <authorList>
            <person name="Llewellyn T."/>
            <person name="Mian S."/>
            <person name="Hill R."/>
            <person name="Leitch I.J."/>
            <person name="Gaya E."/>
        </authorList>
    </citation>
    <scope>NUCLEOTIDE SEQUENCE</scope>
    <source>
        <strain evidence="15">LIQ254RAFAR</strain>
    </source>
</reference>
<dbReference type="NCBIfam" id="TIGR00458">
    <property type="entry name" value="aspS_nondisc"/>
    <property type="match status" value="1"/>
</dbReference>
<dbReference type="InterPro" id="IPR002312">
    <property type="entry name" value="Asp/Asn-tRNA-synth_IIb"/>
</dbReference>
<evidence type="ECO:0000256" key="6">
    <source>
        <dbReference type="ARBA" id="ARBA00022741"/>
    </source>
</evidence>
<dbReference type="InterPro" id="IPR004523">
    <property type="entry name" value="Asp-tRNA_synthase_2"/>
</dbReference>
<dbReference type="PROSITE" id="PS50862">
    <property type="entry name" value="AA_TRNA_LIGASE_II"/>
    <property type="match status" value="1"/>
</dbReference>
<comment type="caution">
    <text evidence="15">The sequence shown here is derived from an EMBL/GenBank/DDBJ whole genome shotgun (WGS) entry which is preliminary data.</text>
</comment>
<dbReference type="PANTHER" id="PTHR43450">
    <property type="entry name" value="ASPARTYL-TRNA SYNTHETASE"/>
    <property type="match status" value="1"/>
</dbReference>
<dbReference type="InterPro" id="IPR045864">
    <property type="entry name" value="aa-tRNA-synth_II/BPL/LPL"/>
</dbReference>
<evidence type="ECO:0000256" key="5">
    <source>
        <dbReference type="ARBA" id="ARBA00022598"/>
    </source>
</evidence>
<dbReference type="GO" id="GO:0017101">
    <property type="term" value="C:aminoacyl-tRNA synthetase multienzyme complex"/>
    <property type="evidence" value="ECO:0007669"/>
    <property type="project" value="TreeGrafter"/>
</dbReference>
<feature type="region of interest" description="Disordered" evidence="13">
    <location>
        <begin position="195"/>
        <end position="225"/>
    </location>
</feature>
<dbReference type="PANTHER" id="PTHR43450:SF1">
    <property type="entry name" value="ASPARTATE--TRNA LIGASE, CYTOPLASMIC"/>
    <property type="match status" value="1"/>
</dbReference>
<dbReference type="GO" id="GO:0005524">
    <property type="term" value="F:ATP binding"/>
    <property type="evidence" value="ECO:0007669"/>
    <property type="project" value="UniProtKB-KW"/>
</dbReference>
<gene>
    <name evidence="15" type="ORF">OHK93_006282</name>
</gene>
<dbReference type="CDD" id="cd04320">
    <property type="entry name" value="AspRS_cyto_N"/>
    <property type="match status" value="1"/>
</dbReference>
<feature type="compositionally biased region" description="Basic and acidic residues" evidence="13">
    <location>
        <begin position="197"/>
        <end position="207"/>
    </location>
</feature>
<evidence type="ECO:0000256" key="13">
    <source>
        <dbReference type="SAM" id="MobiDB-lite"/>
    </source>
</evidence>
<name>A0AA43TUD4_9LECA</name>
<feature type="compositionally biased region" description="Basic and acidic residues" evidence="13">
    <location>
        <begin position="32"/>
        <end position="44"/>
    </location>
</feature>
<evidence type="ECO:0000256" key="10">
    <source>
        <dbReference type="ARBA" id="ARBA00033155"/>
    </source>
</evidence>
<dbReference type="InterPro" id="IPR012340">
    <property type="entry name" value="NA-bd_OB-fold"/>
</dbReference>
<comment type="catalytic activity">
    <reaction evidence="11">
        <text>tRNA(Asp) + L-aspartate + ATP = L-aspartyl-tRNA(Asp) + AMP + diphosphate</text>
        <dbReference type="Rhea" id="RHEA:19649"/>
        <dbReference type="Rhea" id="RHEA-COMP:9660"/>
        <dbReference type="Rhea" id="RHEA-COMP:9678"/>
        <dbReference type="ChEBI" id="CHEBI:29991"/>
        <dbReference type="ChEBI" id="CHEBI:30616"/>
        <dbReference type="ChEBI" id="CHEBI:33019"/>
        <dbReference type="ChEBI" id="CHEBI:78442"/>
        <dbReference type="ChEBI" id="CHEBI:78516"/>
        <dbReference type="ChEBI" id="CHEBI:456215"/>
        <dbReference type="EC" id="6.1.1.12"/>
    </reaction>
</comment>
<evidence type="ECO:0000313" key="15">
    <source>
        <dbReference type="EMBL" id="MDI1487020.1"/>
    </source>
</evidence>